<dbReference type="AlphaFoldDB" id="A0A485NN89"/>
<feature type="non-terminal residue" evidence="3">
    <location>
        <position position="98"/>
    </location>
</feature>
<feature type="compositionally biased region" description="Pro residues" evidence="1">
    <location>
        <begin position="89"/>
        <end position="98"/>
    </location>
</feature>
<evidence type="ECO:0000313" key="3">
    <source>
        <dbReference type="EMBL" id="VFV33674.1"/>
    </source>
</evidence>
<reference evidence="3 4" key="1">
    <citation type="submission" date="2019-01" db="EMBL/GenBank/DDBJ databases">
        <authorList>
            <person name="Alioto T."/>
            <person name="Alioto T."/>
        </authorList>
    </citation>
    <scope>NUCLEOTIDE SEQUENCE [LARGE SCALE GENOMIC DNA]</scope>
</reference>
<accession>A0A485NN89</accession>
<feature type="transmembrane region" description="Helical" evidence="2">
    <location>
        <begin position="12"/>
        <end position="32"/>
    </location>
</feature>
<dbReference type="Proteomes" id="UP000386466">
    <property type="component" value="Unassembled WGS sequence"/>
</dbReference>
<keyword evidence="2" id="KW-0812">Transmembrane</keyword>
<keyword evidence="4" id="KW-1185">Reference proteome</keyword>
<gene>
    <name evidence="3" type="ORF">LYPA_23C015920</name>
</gene>
<evidence type="ECO:0000256" key="2">
    <source>
        <dbReference type="SAM" id="Phobius"/>
    </source>
</evidence>
<dbReference type="InterPro" id="IPR008160">
    <property type="entry name" value="Collagen"/>
</dbReference>
<name>A0A485NN89_LYNPA</name>
<keyword evidence="2" id="KW-1133">Transmembrane helix</keyword>
<dbReference type="Pfam" id="PF01391">
    <property type="entry name" value="Collagen"/>
    <property type="match status" value="1"/>
</dbReference>
<evidence type="ECO:0000313" key="4">
    <source>
        <dbReference type="Proteomes" id="UP000386466"/>
    </source>
</evidence>
<protein>
    <submittedName>
        <fullName evidence="3">Ficolin-1-like</fullName>
    </submittedName>
</protein>
<sequence length="98" mass="9232">MSLTGATERGRAAVAAGPAVLAIVALLCAVAWTADTCPGEGEVAGLEGSDRLTVLRGCPGLPGDAGPEGEAGVDGERGTPGSAGAPGKAGPPGPKGNN</sequence>
<feature type="compositionally biased region" description="Low complexity" evidence="1">
    <location>
        <begin position="79"/>
        <end position="88"/>
    </location>
</feature>
<proteinExistence type="predicted"/>
<keyword evidence="2" id="KW-0472">Membrane</keyword>
<dbReference type="EMBL" id="CAAGRJ010018379">
    <property type="protein sequence ID" value="VFV33674.1"/>
    <property type="molecule type" value="Genomic_DNA"/>
</dbReference>
<feature type="region of interest" description="Disordered" evidence="1">
    <location>
        <begin position="57"/>
        <end position="98"/>
    </location>
</feature>
<evidence type="ECO:0000256" key="1">
    <source>
        <dbReference type="SAM" id="MobiDB-lite"/>
    </source>
</evidence>
<organism evidence="3 4">
    <name type="scientific">Lynx pardinus</name>
    <name type="common">Iberian lynx</name>
    <name type="synonym">Felis pardina</name>
    <dbReference type="NCBI Taxonomy" id="191816"/>
    <lineage>
        <taxon>Eukaryota</taxon>
        <taxon>Metazoa</taxon>
        <taxon>Chordata</taxon>
        <taxon>Craniata</taxon>
        <taxon>Vertebrata</taxon>
        <taxon>Euteleostomi</taxon>
        <taxon>Mammalia</taxon>
        <taxon>Eutheria</taxon>
        <taxon>Laurasiatheria</taxon>
        <taxon>Carnivora</taxon>
        <taxon>Feliformia</taxon>
        <taxon>Felidae</taxon>
        <taxon>Felinae</taxon>
        <taxon>Lynx</taxon>
    </lineage>
</organism>